<comment type="caution">
    <text evidence="1">The sequence shown here is derived from an EMBL/GenBank/DDBJ whole genome shotgun (WGS) entry which is preliminary data.</text>
</comment>
<protein>
    <submittedName>
        <fullName evidence="1">Uncharacterized protein</fullName>
    </submittedName>
</protein>
<keyword evidence="2" id="KW-1185">Reference proteome</keyword>
<dbReference type="Proteomes" id="UP001590951">
    <property type="component" value="Unassembled WGS sequence"/>
</dbReference>
<reference evidence="1 2" key="1">
    <citation type="submission" date="2024-09" db="EMBL/GenBank/DDBJ databases">
        <title>Rethinking Asexuality: The Enigmatic Case of Functional Sexual Genes in Lepraria (Stereocaulaceae).</title>
        <authorList>
            <person name="Doellman M."/>
            <person name="Sun Y."/>
            <person name="Barcenas-Pena A."/>
            <person name="Lumbsch H.T."/>
            <person name="Grewe F."/>
        </authorList>
    </citation>
    <scope>NUCLEOTIDE SEQUENCE [LARGE SCALE GENOMIC DNA]</scope>
    <source>
        <strain evidence="1 2">Grewe 0041</strain>
    </source>
</reference>
<name>A0ABR4B3X7_9LECA</name>
<dbReference type="EMBL" id="JBHFEH010000033">
    <property type="protein sequence ID" value="KAL2051711.1"/>
    <property type="molecule type" value="Genomic_DNA"/>
</dbReference>
<proteinExistence type="predicted"/>
<evidence type="ECO:0000313" key="2">
    <source>
        <dbReference type="Proteomes" id="UP001590951"/>
    </source>
</evidence>
<sequence>MQHTSRALLPPVFTYPTFAYHVTRFFPTVSPSPYSRYKESLTFNITDDFDPTSLFFLGTAPGLDRTDTTPNITSVPNTPAIVLQSMNAIPSIPDLICGVNLETCGEGKGGTPTAQDQVSPLTQYLHHNTLSARLSLSAEAITPHGIRILLPASGSSIVIGTSTAIFNPTPGPASGASAVPSPTNSGLVVQGQTLTPGGRTTINNIPISLPTSGATAVVDSSTIPLGSLETISVGSQARVLSEGAYSNPVVKGETIAPGSALVVSGVTVSLPTSATDVIVDGTTTVGLGGAILSVLGIYSGTAPAAAPTATGNRNGNGSV</sequence>
<gene>
    <name evidence="1" type="ORF">ABVK25_008125</name>
</gene>
<evidence type="ECO:0000313" key="1">
    <source>
        <dbReference type="EMBL" id="KAL2051711.1"/>
    </source>
</evidence>
<organism evidence="1 2">
    <name type="scientific">Lepraria finkii</name>
    <dbReference type="NCBI Taxonomy" id="1340010"/>
    <lineage>
        <taxon>Eukaryota</taxon>
        <taxon>Fungi</taxon>
        <taxon>Dikarya</taxon>
        <taxon>Ascomycota</taxon>
        <taxon>Pezizomycotina</taxon>
        <taxon>Lecanoromycetes</taxon>
        <taxon>OSLEUM clade</taxon>
        <taxon>Lecanoromycetidae</taxon>
        <taxon>Lecanorales</taxon>
        <taxon>Lecanorineae</taxon>
        <taxon>Stereocaulaceae</taxon>
        <taxon>Lepraria</taxon>
    </lineage>
</organism>
<accession>A0ABR4B3X7</accession>